<evidence type="ECO:0000313" key="1">
    <source>
        <dbReference type="EMBL" id="EJK73058.1"/>
    </source>
</evidence>
<gene>
    <name evidence="1" type="ORF">THAOC_05343</name>
</gene>
<accession>K0T313</accession>
<dbReference type="Proteomes" id="UP000266841">
    <property type="component" value="Unassembled WGS sequence"/>
</dbReference>
<organism evidence="1 2">
    <name type="scientific">Thalassiosira oceanica</name>
    <name type="common">Marine diatom</name>
    <dbReference type="NCBI Taxonomy" id="159749"/>
    <lineage>
        <taxon>Eukaryota</taxon>
        <taxon>Sar</taxon>
        <taxon>Stramenopiles</taxon>
        <taxon>Ochrophyta</taxon>
        <taxon>Bacillariophyta</taxon>
        <taxon>Coscinodiscophyceae</taxon>
        <taxon>Thalassiosirophycidae</taxon>
        <taxon>Thalassiosirales</taxon>
        <taxon>Thalassiosiraceae</taxon>
        <taxon>Thalassiosira</taxon>
    </lineage>
</organism>
<dbReference type="EMBL" id="AGNL01004901">
    <property type="protein sequence ID" value="EJK73058.1"/>
    <property type="molecule type" value="Genomic_DNA"/>
</dbReference>
<proteinExistence type="predicted"/>
<dbReference type="AlphaFoldDB" id="K0T313"/>
<name>K0T313_THAOC</name>
<reference evidence="1 2" key="1">
    <citation type="journal article" date="2012" name="Genome Biol.">
        <title>Genome and low-iron response of an oceanic diatom adapted to chronic iron limitation.</title>
        <authorList>
            <person name="Lommer M."/>
            <person name="Specht M."/>
            <person name="Roy A.S."/>
            <person name="Kraemer L."/>
            <person name="Andreson R."/>
            <person name="Gutowska M.A."/>
            <person name="Wolf J."/>
            <person name="Bergner S.V."/>
            <person name="Schilhabel M.B."/>
            <person name="Klostermeier U.C."/>
            <person name="Beiko R.G."/>
            <person name="Rosenstiel P."/>
            <person name="Hippler M."/>
            <person name="Laroche J."/>
        </authorList>
    </citation>
    <scope>NUCLEOTIDE SEQUENCE [LARGE SCALE GENOMIC DNA]</scope>
    <source>
        <strain evidence="1 2">CCMP1005</strain>
    </source>
</reference>
<evidence type="ECO:0000313" key="2">
    <source>
        <dbReference type="Proteomes" id="UP000266841"/>
    </source>
</evidence>
<sequence length="399" mass="44435">MKFPDQPLPVLRATRPLRDPIPSDYYLDKTSSLLSRAALFASYITTLAWSWSAERFCLEENKVRQDALFLHTDGSIGLVRGLRSVDLKQPALMHRRLSICGSDVLAIPASNPDSLPPPPKIEPVQHQTARDADVQTRRAASVLRYPHEAVARRHLLRTHAAPLIPHNEGGRGGKRLRFEVHGRLIDFHAEDRHSPPPIVAGSAAALDVHGLYVRHALVEPVEPYDLHGPTPDALAELRGHVRPVGVGVELERRLADYEDRGAAERSGELEEVAHVLALRDVGEDQDEMDPISTAELPFTVGLRELDSTRLDPLMASAACLAAMALCQCETWMVGKERVEKDGRSFATENSVNSQTSAIHKQMERNDCQLGRRGRILRKKRCNGDLLLDPFHDKARRTEV</sequence>
<protein>
    <submittedName>
        <fullName evidence="1">Uncharacterized protein</fullName>
    </submittedName>
</protein>
<keyword evidence="2" id="KW-1185">Reference proteome</keyword>
<comment type="caution">
    <text evidence="1">The sequence shown here is derived from an EMBL/GenBank/DDBJ whole genome shotgun (WGS) entry which is preliminary data.</text>
</comment>